<protein>
    <submittedName>
        <fullName evidence="2">MarR family transcriptional regulator</fullName>
    </submittedName>
</protein>
<dbReference type="Gene3D" id="1.10.287.100">
    <property type="match status" value="1"/>
</dbReference>
<evidence type="ECO:0000313" key="2">
    <source>
        <dbReference type="EMBL" id="GAA1950809.1"/>
    </source>
</evidence>
<dbReference type="InterPro" id="IPR000835">
    <property type="entry name" value="HTH_MarR-typ"/>
</dbReference>
<evidence type="ECO:0000259" key="1">
    <source>
        <dbReference type="PROSITE" id="PS50995"/>
    </source>
</evidence>
<organism evidence="2 3">
    <name type="scientific">Catenulispora subtropica</name>
    <dbReference type="NCBI Taxonomy" id="450798"/>
    <lineage>
        <taxon>Bacteria</taxon>
        <taxon>Bacillati</taxon>
        <taxon>Actinomycetota</taxon>
        <taxon>Actinomycetes</taxon>
        <taxon>Catenulisporales</taxon>
        <taxon>Catenulisporaceae</taxon>
        <taxon>Catenulispora</taxon>
    </lineage>
</organism>
<dbReference type="SMART" id="SM00347">
    <property type="entry name" value="HTH_MARR"/>
    <property type="match status" value="1"/>
</dbReference>
<dbReference type="Proteomes" id="UP001499854">
    <property type="component" value="Unassembled WGS sequence"/>
</dbReference>
<evidence type="ECO:0000313" key="3">
    <source>
        <dbReference type="Proteomes" id="UP001499854"/>
    </source>
</evidence>
<comment type="caution">
    <text evidence="2">The sequence shown here is derived from an EMBL/GenBank/DDBJ whole genome shotgun (WGS) entry which is preliminary data.</text>
</comment>
<dbReference type="Gene3D" id="1.10.10.10">
    <property type="entry name" value="Winged helix-like DNA-binding domain superfamily/Winged helix DNA-binding domain"/>
    <property type="match status" value="1"/>
</dbReference>
<feature type="domain" description="HTH marR-type" evidence="1">
    <location>
        <begin position="6"/>
        <end position="139"/>
    </location>
</feature>
<dbReference type="SUPFAM" id="SSF46785">
    <property type="entry name" value="Winged helix' DNA-binding domain"/>
    <property type="match status" value="1"/>
</dbReference>
<reference evidence="2 3" key="1">
    <citation type="journal article" date="2019" name="Int. J. Syst. Evol. Microbiol.">
        <title>The Global Catalogue of Microorganisms (GCM) 10K type strain sequencing project: providing services to taxonomists for standard genome sequencing and annotation.</title>
        <authorList>
            <consortium name="The Broad Institute Genomics Platform"/>
            <consortium name="The Broad Institute Genome Sequencing Center for Infectious Disease"/>
            <person name="Wu L."/>
            <person name="Ma J."/>
        </authorList>
    </citation>
    <scope>NUCLEOTIDE SEQUENCE [LARGE SCALE GENOMIC DNA]</scope>
    <source>
        <strain evidence="2 3">JCM 16013</strain>
    </source>
</reference>
<accession>A0ABN2QFM6</accession>
<proteinExistence type="predicted"/>
<gene>
    <name evidence="2" type="ORF">GCM10009838_02390</name>
</gene>
<dbReference type="Pfam" id="PF12802">
    <property type="entry name" value="MarR_2"/>
    <property type="match status" value="1"/>
</dbReference>
<dbReference type="InterPro" id="IPR036390">
    <property type="entry name" value="WH_DNA-bd_sf"/>
</dbReference>
<dbReference type="PANTHER" id="PTHR39515:SF2">
    <property type="entry name" value="HTH-TYPE TRANSCRIPTIONAL REGULATOR RV0880"/>
    <property type="match status" value="1"/>
</dbReference>
<dbReference type="PANTHER" id="PTHR39515">
    <property type="entry name" value="CONSERVED PROTEIN"/>
    <property type="match status" value="1"/>
</dbReference>
<dbReference type="PROSITE" id="PS50995">
    <property type="entry name" value="HTH_MARR_2"/>
    <property type="match status" value="1"/>
</dbReference>
<dbReference type="RefSeq" id="WP_344654980.1">
    <property type="nucleotide sequence ID" value="NZ_BAAAQM010000001.1"/>
</dbReference>
<dbReference type="EMBL" id="BAAAQM010000001">
    <property type="protein sequence ID" value="GAA1950809.1"/>
    <property type="molecule type" value="Genomic_DNA"/>
</dbReference>
<name>A0ABN2QFM6_9ACTN</name>
<sequence length="142" mass="15724">MSSPDPARAARELRVLVGRLRRRLREVDDVHELTASQLAVLGRLDRGGPAAATDLAKAERVRPQSMAATVAVLEERGLLVRRPDPDDGRRQLLELTPAATQAVSGSRRARDEWLERALRERFTEAELETVVAALGLLERLSD</sequence>
<dbReference type="InterPro" id="IPR036388">
    <property type="entry name" value="WH-like_DNA-bd_sf"/>
</dbReference>
<keyword evidence="3" id="KW-1185">Reference proteome</keyword>
<dbReference type="InterPro" id="IPR052526">
    <property type="entry name" value="HTH-type_Bedaq_tolerance"/>
</dbReference>